<evidence type="ECO:0000313" key="2">
    <source>
        <dbReference type="EMBL" id="GKY88233.1"/>
    </source>
</evidence>
<dbReference type="InterPro" id="IPR001214">
    <property type="entry name" value="SET_dom"/>
</dbReference>
<accession>A0ABQ5LUE3</accession>
<evidence type="ECO:0000259" key="1">
    <source>
        <dbReference type="Pfam" id="PF00856"/>
    </source>
</evidence>
<sequence length="137" mass="15539">MMMVRCYLAPSAIEGLGVFTHVDIRQGSLVWLYDSRFDTSYFRDDLATVPAHFREFLERYTYDHPTDPDMVVLDCDEGRFMNHAALPNVDLTDPLRGVAARQIRAGEELTCDYATFTTGAIAFQPPRHRVAPLAEPI</sequence>
<reference evidence="2" key="1">
    <citation type="journal article" date="2023" name="Int. J. Syst. Evol. Microbiol.">
        <title>Sinisalibacter aestuarii sp. nov., isolated from estuarine sediment of the Arakawa River.</title>
        <authorList>
            <person name="Arafat S.T."/>
            <person name="Hirano S."/>
            <person name="Sato A."/>
            <person name="Takeuchi K."/>
            <person name="Yasuda T."/>
            <person name="Terahara T."/>
            <person name="Hamada M."/>
            <person name="Kobayashi T."/>
        </authorList>
    </citation>
    <scope>NUCLEOTIDE SEQUENCE</scope>
    <source>
        <strain evidence="2">B-399</strain>
    </source>
</reference>
<evidence type="ECO:0000313" key="3">
    <source>
        <dbReference type="Proteomes" id="UP001144205"/>
    </source>
</evidence>
<comment type="caution">
    <text evidence="2">The sequence shown here is derived from an EMBL/GenBank/DDBJ whole genome shotgun (WGS) entry which is preliminary data.</text>
</comment>
<gene>
    <name evidence="2" type="ORF">STA1M1_21020</name>
</gene>
<dbReference type="Pfam" id="PF00856">
    <property type="entry name" value="SET"/>
    <property type="match status" value="1"/>
</dbReference>
<dbReference type="EMBL" id="BROH01000005">
    <property type="protein sequence ID" value="GKY88233.1"/>
    <property type="molecule type" value="Genomic_DNA"/>
</dbReference>
<keyword evidence="3" id="KW-1185">Reference proteome</keyword>
<dbReference type="SUPFAM" id="SSF82199">
    <property type="entry name" value="SET domain"/>
    <property type="match status" value="1"/>
</dbReference>
<dbReference type="Gene3D" id="2.170.270.10">
    <property type="entry name" value="SET domain"/>
    <property type="match status" value="1"/>
</dbReference>
<proteinExistence type="predicted"/>
<dbReference type="InterPro" id="IPR046341">
    <property type="entry name" value="SET_dom_sf"/>
</dbReference>
<feature type="domain" description="SET" evidence="1">
    <location>
        <begin position="15"/>
        <end position="113"/>
    </location>
</feature>
<dbReference type="Proteomes" id="UP001144205">
    <property type="component" value="Unassembled WGS sequence"/>
</dbReference>
<name>A0ABQ5LUE3_9RHOB</name>
<protein>
    <submittedName>
        <fullName evidence="2">SET domain-containing protein-lysine N-methyltransferase</fullName>
    </submittedName>
</protein>
<dbReference type="RefSeq" id="WP_281842276.1">
    <property type="nucleotide sequence ID" value="NZ_BROH01000005.1"/>
</dbReference>
<organism evidence="2 3">
    <name type="scientific">Sinisalibacter aestuarii</name>
    <dbReference type="NCBI Taxonomy" id="2949426"/>
    <lineage>
        <taxon>Bacteria</taxon>
        <taxon>Pseudomonadati</taxon>
        <taxon>Pseudomonadota</taxon>
        <taxon>Alphaproteobacteria</taxon>
        <taxon>Rhodobacterales</taxon>
        <taxon>Roseobacteraceae</taxon>
        <taxon>Sinisalibacter</taxon>
    </lineage>
</organism>